<dbReference type="Proteomes" id="UP000285579">
    <property type="component" value="Unassembled WGS sequence"/>
</dbReference>
<gene>
    <name evidence="1" type="ORF">BU104_07680</name>
</gene>
<dbReference type="Pfam" id="PF07901">
    <property type="entry name" value="DUF1672"/>
    <property type="match status" value="1"/>
</dbReference>
<dbReference type="EMBL" id="QXUI01000004">
    <property type="protein sequence ID" value="RIM92508.1"/>
    <property type="molecule type" value="Genomic_DNA"/>
</dbReference>
<comment type="caution">
    <text evidence="1">The sequence shown here is derived from an EMBL/GenBank/DDBJ whole genome shotgun (WGS) entry which is preliminary data.</text>
</comment>
<accession>A0AAQ0LZ93</accession>
<sequence>MKKLVSFIAVTSLLLVRCADMDRKSNSQEVPEKMAANEYKGLGFQPPTEQSVIDYAKKHRKSFEKKGESFKEGMKHARKELSYEADANVVTTLFSTKDNYSKENNEDNVFEIADKLESSKVMPSNIDLDLRFTDNNIGTVKPRYDDKDVTSFGVFKNE</sequence>
<evidence type="ECO:0000313" key="2">
    <source>
        <dbReference type="Proteomes" id="UP000285579"/>
    </source>
</evidence>
<dbReference type="AlphaFoldDB" id="A0AAQ0LZ93"/>
<protein>
    <submittedName>
        <fullName evidence="1">DUF1672 family protein</fullName>
    </submittedName>
</protein>
<organism evidence="1 2">
    <name type="scientific">Staphylococcus xylosus</name>
    <dbReference type="NCBI Taxonomy" id="1288"/>
    <lineage>
        <taxon>Bacteria</taxon>
        <taxon>Bacillati</taxon>
        <taxon>Bacillota</taxon>
        <taxon>Bacilli</taxon>
        <taxon>Bacillales</taxon>
        <taxon>Staphylococcaceae</taxon>
        <taxon>Staphylococcus</taxon>
    </lineage>
</organism>
<reference evidence="1 2" key="1">
    <citation type="journal article" date="2016" name="Front. Microbiol.">
        <title>Comprehensive Phylogenetic Analysis of Bovine Non-aureus Staphylococci Species Based on Whole-Genome Sequencing.</title>
        <authorList>
            <person name="Naushad S."/>
            <person name="Barkema H.W."/>
            <person name="Luby C."/>
            <person name="Condas L.A."/>
            <person name="Nobrega D.B."/>
            <person name="Carson D.A."/>
            <person name="De Buck J."/>
        </authorList>
    </citation>
    <scope>NUCLEOTIDE SEQUENCE [LARGE SCALE GENOMIC DNA]</scope>
    <source>
        <strain evidence="1 2">SNUC 1349</strain>
    </source>
</reference>
<proteinExistence type="predicted"/>
<name>A0AAQ0LZ93_STAXY</name>
<dbReference type="RefSeq" id="WP_107544156.1">
    <property type="nucleotide sequence ID" value="NZ_PZEJ01000023.1"/>
</dbReference>
<dbReference type="InterPro" id="IPR012873">
    <property type="entry name" value="DUF1672"/>
</dbReference>
<evidence type="ECO:0000313" key="1">
    <source>
        <dbReference type="EMBL" id="RIM92508.1"/>
    </source>
</evidence>